<reference evidence="1" key="1">
    <citation type="submission" date="2019-12" db="EMBL/GenBank/DDBJ databases">
        <authorList>
            <person name="Scholes J."/>
        </authorList>
    </citation>
    <scope>NUCLEOTIDE SEQUENCE</scope>
</reference>
<name>A0A9N7MTV1_STRHE</name>
<organism evidence="1 2">
    <name type="scientific">Striga hermonthica</name>
    <name type="common">Purple witchweed</name>
    <name type="synonym">Buchnera hermonthica</name>
    <dbReference type="NCBI Taxonomy" id="68872"/>
    <lineage>
        <taxon>Eukaryota</taxon>
        <taxon>Viridiplantae</taxon>
        <taxon>Streptophyta</taxon>
        <taxon>Embryophyta</taxon>
        <taxon>Tracheophyta</taxon>
        <taxon>Spermatophyta</taxon>
        <taxon>Magnoliopsida</taxon>
        <taxon>eudicotyledons</taxon>
        <taxon>Gunneridae</taxon>
        <taxon>Pentapetalae</taxon>
        <taxon>asterids</taxon>
        <taxon>lamiids</taxon>
        <taxon>Lamiales</taxon>
        <taxon>Orobanchaceae</taxon>
        <taxon>Buchnereae</taxon>
        <taxon>Striga</taxon>
    </lineage>
</organism>
<evidence type="ECO:0000313" key="1">
    <source>
        <dbReference type="EMBL" id="CAA0819635.1"/>
    </source>
</evidence>
<dbReference type="InterPro" id="IPR040256">
    <property type="entry name" value="At4g02000-like"/>
</dbReference>
<evidence type="ECO:0008006" key="3">
    <source>
        <dbReference type="Google" id="ProtNLM"/>
    </source>
</evidence>
<gene>
    <name evidence="1" type="ORF">SHERM_18009</name>
</gene>
<keyword evidence="2" id="KW-1185">Reference proteome</keyword>
<proteinExistence type="predicted"/>
<dbReference type="Proteomes" id="UP001153555">
    <property type="component" value="Unassembled WGS sequence"/>
</dbReference>
<dbReference type="PANTHER" id="PTHR31286:SF179">
    <property type="entry name" value="RNASE H TYPE-1 DOMAIN-CONTAINING PROTEIN"/>
    <property type="match status" value="1"/>
</dbReference>
<protein>
    <recommendedName>
        <fullName evidence="3">DUF4283 domain-containing protein</fullName>
    </recommendedName>
</protein>
<dbReference type="EMBL" id="CACSLK010019251">
    <property type="protein sequence ID" value="CAA0819635.1"/>
    <property type="molecule type" value="Genomic_DNA"/>
</dbReference>
<comment type="caution">
    <text evidence="1">The sequence shown here is derived from an EMBL/GenBank/DDBJ whole genome shotgun (WGS) entry which is preliminary data.</text>
</comment>
<dbReference type="OrthoDB" id="1751950at2759"/>
<evidence type="ECO:0000313" key="2">
    <source>
        <dbReference type="Proteomes" id="UP001153555"/>
    </source>
</evidence>
<sequence length="164" mass="18929">MPKFLNYNHYLLFFELKEEYNSVWNVFGCSDRVFKYTPDFSFLEESPIVPVWCSLLGLLQNLFDPSALFSIASCIGNPIETDVATKNRSRLSVAWVCVEIDLRDELIKEIELDQVGKTTIQKVVFERVPPFCTLCKHVGHGAAERYTRGNKPRPNLPPRRCVER</sequence>
<dbReference type="PANTHER" id="PTHR31286">
    <property type="entry name" value="GLYCINE-RICH CELL WALL STRUCTURAL PROTEIN 1.8-LIKE"/>
    <property type="match status" value="1"/>
</dbReference>
<accession>A0A9N7MTV1</accession>
<dbReference type="AlphaFoldDB" id="A0A9N7MTV1"/>